<evidence type="ECO:0000313" key="3">
    <source>
        <dbReference type="EMBL" id="PYC74086.1"/>
    </source>
</evidence>
<accession>A0A318NQ07</accession>
<keyword evidence="4" id="KW-1185">Reference proteome</keyword>
<dbReference type="SUPFAM" id="SSF53756">
    <property type="entry name" value="UDP-Glycosyltransferase/glycogen phosphorylase"/>
    <property type="match status" value="1"/>
</dbReference>
<sequence length="348" mass="39142">MGLEEQARRAYRVYRRYRQHGPPKIRLRGTSSRAPTIYYLARDYNEPSGGIRTLYRHVDVLNEAGVAAAVLHERRGFRCSWFPNQTRVTDVRSSPLGPDDLLVVPETDARLLPRLPASVRHVVFNQSGHLTWNVDAELVTRHYLGSPGLLGVMVVSEHSQDLLEYAFRRPVHRVRLSVDTALFNPPDRPNGRVLSYMPRRGRADAENVLHLLRARGALGGWTVDAVDGVPQEEVARRLRASTIFLSSSYQEGFGLPAVEAMASGNYVVGFHGFGGREFFDPDFSRPTPTGDLLDMGRALEECLIREAEQPGWCWSRGVEAARHVRAEYSADRESASILAFFKEIGHRP</sequence>
<comment type="caution">
    <text evidence="3">The sequence shown here is derived from an EMBL/GenBank/DDBJ whole genome shotgun (WGS) entry which is preliminary data.</text>
</comment>
<dbReference type="Proteomes" id="UP000248333">
    <property type="component" value="Unassembled WGS sequence"/>
</dbReference>
<dbReference type="GO" id="GO:0016757">
    <property type="term" value="F:glycosyltransferase activity"/>
    <property type="evidence" value="ECO:0007669"/>
    <property type="project" value="InterPro"/>
</dbReference>
<dbReference type="InterPro" id="IPR001296">
    <property type="entry name" value="Glyco_trans_1"/>
</dbReference>
<dbReference type="AlphaFoldDB" id="A0A318NQ07"/>
<keyword evidence="1" id="KW-0808">Transferase</keyword>
<name>A0A318NQ07_9ACTN</name>
<proteinExistence type="predicted"/>
<gene>
    <name evidence="3" type="ORF">C7C45_05970</name>
</gene>
<dbReference type="OrthoDB" id="9801609at2"/>
<dbReference type="EMBL" id="PYBV01000007">
    <property type="protein sequence ID" value="PYC74086.1"/>
    <property type="molecule type" value="Genomic_DNA"/>
</dbReference>
<evidence type="ECO:0000313" key="4">
    <source>
        <dbReference type="Proteomes" id="UP000248333"/>
    </source>
</evidence>
<organism evidence="3 4">
    <name type="scientific">Micromonospora arborensis</name>
    <dbReference type="NCBI Taxonomy" id="2116518"/>
    <lineage>
        <taxon>Bacteria</taxon>
        <taxon>Bacillati</taxon>
        <taxon>Actinomycetota</taxon>
        <taxon>Actinomycetes</taxon>
        <taxon>Micromonosporales</taxon>
        <taxon>Micromonosporaceae</taxon>
        <taxon>Micromonospora</taxon>
    </lineage>
</organism>
<dbReference type="Pfam" id="PF00534">
    <property type="entry name" value="Glycos_transf_1"/>
    <property type="match status" value="1"/>
</dbReference>
<evidence type="ECO:0000259" key="2">
    <source>
        <dbReference type="Pfam" id="PF00534"/>
    </source>
</evidence>
<dbReference type="RefSeq" id="WP_110562642.1">
    <property type="nucleotide sequence ID" value="NZ_PYBV01000007.1"/>
</dbReference>
<protein>
    <recommendedName>
        <fullName evidence="2">Glycosyl transferase family 1 domain-containing protein</fullName>
    </recommendedName>
</protein>
<evidence type="ECO:0000256" key="1">
    <source>
        <dbReference type="ARBA" id="ARBA00022679"/>
    </source>
</evidence>
<dbReference type="Gene3D" id="3.40.50.2000">
    <property type="entry name" value="Glycogen Phosphorylase B"/>
    <property type="match status" value="1"/>
</dbReference>
<reference evidence="3 4" key="1">
    <citation type="submission" date="2018-03" db="EMBL/GenBank/DDBJ databases">
        <title>Bioinformatic expansion and discovery of thiopeptide antibiotics.</title>
        <authorList>
            <person name="Schwalen C.J."/>
            <person name="Hudson G.A."/>
            <person name="Mitchell D.A."/>
        </authorList>
    </citation>
    <scope>NUCLEOTIDE SEQUENCE [LARGE SCALE GENOMIC DNA]</scope>
    <source>
        <strain evidence="3 4">NRRL 8041</strain>
    </source>
</reference>
<feature type="domain" description="Glycosyl transferase family 1" evidence="2">
    <location>
        <begin position="226"/>
        <end position="281"/>
    </location>
</feature>